<dbReference type="EMBL" id="JACSEA010000003">
    <property type="protein sequence ID" value="KAF7405206.1"/>
    <property type="molecule type" value="Genomic_DNA"/>
</dbReference>
<evidence type="ECO:0000256" key="1">
    <source>
        <dbReference type="SAM" id="Phobius"/>
    </source>
</evidence>
<keyword evidence="3" id="KW-1185">Reference proteome</keyword>
<dbReference type="AlphaFoldDB" id="A0A834KG86"/>
<reference evidence="2" key="1">
    <citation type="journal article" date="2020" name="G3 (Bethesda)">
        <title>High-Quality Assemblies for Three Invasive Social Wasps from the &lt;i&gt;Vespula&lt;/i&gt; Genus.</title>
        <authorList>
            <person name="Harrop T.W.R."/>
            <person name="Guhlin J."/>
            <person name="McLaughlin G.M."/>
            <person name="Permina E."/>
            <person name="Stockwell P."/>
            <person name="Gilligan J."/>
            <person name="Le Lec M.F."/>
            <person name="Gruber M.A.M."/>
            <person name="Quinn O."/>
            <person name="Lovegrove M."/>
            <person name="Duncan E.J."/>
            <person name="Remnant E.J."/>
            <person name="Van Eeckhoven J."/>
            <person name="Graham B."/>
            <person name="Knapp R.A."/>
            <person name="Langford K.W."/>
            <person name="Kronenberg Z."/>
            <person name="Press M.O."/>
            <person name="Eacker S.M."/>
            <person name="Wilson-Rankin E.E."/>
            <person name="Purcell J."/>
            <person name="Lester P.J."/>
            <person name="Dearden P.K."/>
        </authorList>
    </citation>
    <scope>NUCLEOTIDE SEQUENCE</scope>
    <source>
        <strain evidence="2">Marl-1</strain>
    </source>
</reference>
<organism evidence="2 3">
    <name type="scientific">Vespula vulgaris</name>
    <name type="common">Yellow jacket</name>
    <name type="synonym">Wasp</name>
    <dbReference type="NCBI Taxonomy" id="7454"/>
    <lineage>
        <taxon>Eukaryota</taxon>
        <taxon>Metazoa</taxon>
        <taxon>Ecdysozoa</taxon>
        <taxon>Arthropoda</taxon>
        <taxon>Hexapoda</taxon>
        <taxon>Insecta</taxon>
        <taxon>Pterygota</taxon>
        <taxon>Neoptera</taxon>
        <taxon>Endopterygota</taxon>
        <taxon>Hymenoptera</taxon>
        <taxon>Apocrita</taxon>
        <taxon>Aculeata</taxon>
        <taxon>Vespoidea</taxon>
        <taxon>Vespidae</taxon>
        <taxon>Vespinae</taxon>
        <taxon>Vespula</taxon>
    </lineage>
</organism>
<name>A0A834KG86_VESVU</name>
<evidence type="ECO:0000313" key="3">
    <source>
        <dbReference type="Proteomes" id="UP000614350"/>
    </source>
</evidence>
<dbReference type="Proteomes" id="UP000614350">
    <property type="component" value="Unassembled WGS sequence"/>
</dbReference>
<feature type="transmembrane region" description="Helical" evidence="1">
    <location>
        <begin position="66"/>
        <end position="83"/>
    </location>
</feature>
<sequence length="109" mass="12205">MTHTQAHNAKNTIKNLSRLWCSSSDGCGCGCGYGYVVRVLTTPLVGDRGGFPSGNQKFDTTSRKEIDLVSYLFFFFALFFLRIEKPLRIVLARLAQKLKRFAAIQVEAP</sequence>
<keyword evidence="1" id="KW-1133">Transmembrane helix</keyword>
<gene>
    <name evidence="2" type="ORF">HZH66_004112</name>
</gene>
<keyword evidence="1" id="KW-0472">Membrane</keyword>
<proteinExistence type="predicted"/>
<protein>
    <submittedName>
        <fullName evidence="2">Uncharacterized protein</fullName>
    </submittedName>
</protein>
<accession>A0A834KG86</accession>
<evidence type="ECO:0000313" key="2">
    <source>
        <dbReference type="EMBL" id="KAF7405206.1"/>
    </source>
</evidence>
<keyword evidence="1" id="KW-0812">Transmembrane</keyword>
<comment type="caution">
    <text evidence="2">The sequence shown here is derived from an EMBL/GenBank/DDBJ whole genome shotgun (WGS) entry which is preliminary data.</text>
</comment>